<dbReference type="InterPro" id="IPR012349">
    <property type="entry name" value="Split_barrel_FMN-bd"/>
</dbReference>
<dbReference type="InterPro" id="IPR002563">
    <property type="entry name" value="Flavin_Rdtase-like_dom"/>
</dbReference>
<dbReference type="PANTHER" id="PTHR30466:SF11">
    <property type="entry name" value="FLAVIN-DEPENDENT MONOOXYGENASE, REDUCTASE SUBUNIT HSAB"/>
    <property type="match status" value="1"/>
</dbReference>
<dbReference type="InterPro" id="IPR050268">
    <property type="entry name" value="NADH-dep_flavin_reductase"/>
</dbReference>
<dbReference type="PANTHER" id="PTHR30466">
    <property type="entry name" value="FLAVIN REDUCTASE"/>
    <property type="match status" value="1"/>
</dbReference>
<evidence type="ECO:0000313" key="5">
    <source>
        <dbReference type="Proteomes" id="UP000198507"/>
    </source>
</evidence>
<dbReference type="GO" id="GO:0042602">
    <property type="term" value="F:riboflavin reductase (NADPH) activity"/>
    <property type="evidence" value="ECO:0007669"/>
    <property type="project" value="TreeGrafter"/>
</dbReference>
<protein>
    <submittedName>
        <fullName evidence="4">NADH-FMN oxidoreductase RutF, flavin reductase (DIM6/NTAB) family</fullName>
    </submittedName>
</protein>
<evidence type="ECO:0000256" key="1">
    <source>
        <dbReference type="ARBA" id="ARBA00008898"/>
    </source>
</evidence>
<keyword evidence="2" id="KW-0560">Oxidoreductase</keyword>
<dbReference type="Gene3D" id="2.30.110.10">
    <property type="entry name" value="Electron Transport, Fmn-binding Protein, Chain A"/>
    <property type="match status" value="1"/>
</dbReference>
<comment type="similarity">
    <text evidence="1">Belongs to the non-flavoprotein flavin reductase family.</text>
</comment>
<dbReference type="SUPFAM" id="SSF50475">
    <property type="entry name" value="FMN-binding split barrel"/>
    <property type="match status" value="1"/>
</dbReference>
<dbReference type="Pfam" id="PF01613">
    <property type="entry name" value="Flavin_Reduct"/>
    <property type="match status" value="1"/>
</dbReference>
<evidence type="ECO:0000256" key="2">
    <source>
        <dbReference type="ARBA" id="ARBA00023002"/>
    </source>
</evidence>
<dbReference type="Proteomes" id="UP000198507">
    <property type="component" value="Unassembled WGS sequence"/>
</dbReference>
<dbReference type="EMBL" id="FOIE01000001">
    <property type="protein sequence ID" value="SES86722.1"/>
    <property type="molecule type" value="Genomic_DNA"/>
</dbReference>
<accession>A0A1I0A0N0</accession>
<proteinExistence type="inferred from homology"/>
<dbReference type="AlphaFoldDB" id="A0A1I0A0N0"/>
<keyword evidence="5" id="KW-1185">Reference proteome</keyword>
<organism evidence="4 5">
    <name type="scientific">Geodermatophilus poikilotrophus</name>
    <dbReference type="NCBI Taxonomy" id="1333667"/>
    <lineage>
        <taxon>Bacteria</taxon>
        <taxon>Bacillati</taxon>
        <taxon>Actinomycetota</taxon>
        <taxon>Actinomycetes</taxon>
        <taxon>Geodermatophilales</taxon>
        <taxon>Geodermatophilaceae</taxon>
        <taxon>Geodermatophilus</taxon>
    </lineage>
</organism>
<evidence type="ECO:0000313" key="4">
    <source>
        <dbReference type="EMBL" id="SES86722.1"/>
    </source>
</evidence>
<dbReference type="GO" id="GO:0010181">
    <property type="term" value="F:FMN binding"/>
    <property type="evidence" value="ECO:0007669"/>
    <property type="project" value="InterPro"/>
</dbReference>
<evidence type="ECO:0000259" key="3">
    <source>
        <dbReference type="SMART" id="SM00903"/>
    </source>
</evidence>
<dbReference type="SMART" id="SM00903">
    <property type="entry name" value="Flavin_Reduct"/>
    <property type="match status" value="1"/>
</dbReference>
<gene>
    <name evidence="4" type="ORF">SAMN04488546_0832</name>
</gene>
<feature type="domain" description="Flavin reductase like" evidence="3">
    <location>
        <begin position="20"/>
        <end position="162"/>
    </location>
</feature>
<name>A0A1I0A0N0_9ACTN</name>
<reference evidence="5" key="1">
    <citation type="submission" date="2016-10" db="EMBL/GenBank/DDBJ databases">
        <authorList>
            <person name="Varghese N."/>
            <person name="Submissions S."/>
        </authorList>
    </citation>
    <scope>NUCLEOTIDE SEQUENCE [LARGE SCALE GENOMIC DNA]</scope>
    <source>
        <strain evidence="5">DSM 44209</strain>
    </source>
</reference>
<sequence length="165" mass="17903">MTHTSAPSERVSPLGMRHALAGFATGIAVVAAEIDGEVVGLSANSFTSVSLNPPLVSVAFSDTSTTWPQLRRATRWGISILGETQTGLLQDLRRPSTERFDRIAMDVVDDAAFVRGALARLTVELDTEIPAGDHVLSLLRVLDLHRDDEQRPLVFFGSNSHRLAE</sequence>